<dbReference type="InterPro" id="IPR041036">
    <property type="entry name" value="GH5_C"/>
</dbReference>
<evidence type="ECO:0000256" key="1">
    <source>
        <dbReference type="ARBA" id="ARBA00005641"/>
    </source>
</evidence>
<evidence type="ECO:0000256" key="4">
    <source>
        <dbReference type="RuleBase" id="RU361153"/>
    </source>
</evidence>
<dbReference type="EC" id="3.2.1.123" evidence="7"/>
<keyword evidence="3 4" id="KW-0326">Glycosidase</keyword>
<dbReference type="AlphaFoldDB" id="A0A0H2Y0R1"/>
<dbReference type="GO" id="GO:0000272">
    <property type="term" value="P:polysaccharide catabolic process"/>
    <property type="evidence" value="ECO:0007669"/>
    <property type="project" value="InterPro"/>
</dbReference>
<dbReference type="GO" id="GO:1901136">
    <property type="term" value="P:carbohydrate derivative catabolic process"/>
    <property type="evidence" value="ECO:0007669"/>
    <property type="project" value="UniProtKB-ARBA"/>
</dbReference>
<proteinExistence type="inferred from homology"/>
<sequence precursor="true">MFVAALLLMAMRRTDTHACATRSRILADMTRATHLYRTAGFAAALLMLSACASMKPHAADADRADAGAASASAVSHAGRWLIDDEGRVLIVHGVNVVVKQPPYAPEAAGFGAKEMDRLAADGFNAVRLGVAQQQLEPAPGRYDGAYLASLARTQRQLADRRIYTLLDMHQDGYSRRFVSERRRDEVAAGNPGGAEINNGFADWMALDDGLPNVNPGHPYYYVTSKAINRAFDHLYGNARGPEGVGLADRFAAVWRHVAAGFAGRPYLLGYELLNEPWPGTRWLDCAGPQGCAAFDQKVMSVFNRTLRTAIRDTDRGTLVFQEPNPLFNLGFPTQLDPGDARSGFAFHNYASKVDQFAKAVDTTLPAGQPPLSGRLAPLLGGTDADKEARVFGNALARVDATGEALLMTEFGGLDAPDPAGRLVERMADAADRDMIPWIYWRFPVPADSTAASWQSVRDVLVRPYPQAIAGTPTRWRFDPATQRFELRYATRPAGSALRPGALTQIFVPDYRYPHGYRARVTGGTVESAPNARALLVAARPDAAEVIVEVTPAP</sequence>
<evidence type="ECO:0000259" key="6">
    <source>
        <dbReference type="Pfam" id="PF18564"/>
    </source>
</evidence>
<dbReference type="InterPro" id="IPR052066">
    <property type="entry name" value="Glycosphingolipid_Hydrolases"/>
</dbReference>
<reference evidence="7" key="1">
    <citation type="submission" date="2006-05" db="EMBL/GenBank/DDBJ databases">
        <title>Complete sequence of chromosome 2 of Burkholderia cenocepacia AU 1054.</title>
        <authorList>
            <consortium name="US DOE Joint Genome Institute"/>
            <person name="Copeland A."/>
            <person name="Lucas S."/>
            <person name="Lapidus A."/>
            <person name="Barry K."/>
            <person name="Detter J.C."/>
            <person name="Glavina del Rio T."/>
            <person name="Hammon N."/>
            <person name="Israni S."/>
            <person name="Dalin E."/>
            <person name="Tice H."/>
            <person name="Pitluck S."/>
            <person name="Chain P."/>
            <person name="Malfatti S."/>
            <person name="Shin M."/>
            <person name="Vergez L."/>
            <person name="Schmutz J."/>
            <person name="Larimer F."/>
            <person name="Land M."/>
            <person name="Hauser L."/>
            <person name="Kyrpides N."/>
            <person name="Lykidis A."/>
            <person name="LiPuma J.J."/>
            <person name="Konstantinidis K."/>
            <person name="Tiedje J.M."/>
            <person name="Richardson P."/>
        </authorList>
    </citation>
    <scope>NUCLEOTIDE SEQUENCE [LARGE SCALE GENOMIC DNA]</scope>
    <source>
        <strain evidence="7">AU 1054</strain>
    </source>
</reference>
<dbReference type="Pfam" id="PF18564">
    <property type="entry name" value="Glyco_hydro_5_C"/>
    <property type="match status" value="1"/>
</dbReference>
<dbReference type="EMBL" id="CP000379">
    <property type="protein sequence ID" value="ABF80080.1"/>
    <property type="molecule type" value="Genomic_DNA"/>
</dbReference>
<evidence type="ECO:0000313" key="7">
    <source>
        <dbReference type="EMBL" id="ABF80080.1"/>
    </source>
</evidence>
<comment type="similarity">
    <text evidence="1 4">Belongs to the glycosyl hydrolase 5 (cellulase A) family.</text>
</comment>
<evidence type="ECO:0000259" key="5">
    <source>
        <dbReference type="Pfam" id="PF00150"/>
    </source>
</evidence>
<dbReference type="PANTHER" id="PTHR31308:SF3">
    <property type="entry name" value="ENDOGLYCOCERAMIDASE"/>
    <property type="match status" value="1"/>
</dbReference>
<dbReference type="GO" id="GO:0016042">
    <property type="term" value="P:lipid catabolic process"/>
    <property type="evidence" value="ECO:0007669"/>
    <property type="project" value="UniProtKB-ARBA"/>
</dbReference>
<dbReference type="InterPro" id="IPR013780">
    <property type="entry name" value="Glyco_hydro_b"/>
</dbReference>
<dbReference type="SUPFAM" id="SSF51445">
    <property type="entry name" value="(Trans)glycosidases"/>
    <property type="match status" value="1"/>
</dbReference>
<dbReference type="InterPro" id="IPR017853">
    <property type="entry name" value="GH"/>
</dbReference>
<evidence type="ECO:0000256" key="3">
    <source>
        <dbReference type="ARBA" id="ARBA00023295"/>
    </source>
</evidence>
<protein>
    <submittedName>
        <fullName evidence="7">Endoglycoceramidase</fullName>
        <ecNumber evidence="7">3.2.1.123</ecNumber>
    </submittedName>
</protein>
<gene>
    <name evidence="7" type="ordered locus">Bcen_5206</name>
</gene>
<feature type="domain" description="Glycoside hydrolase family 5" evidence="5">
    <location>
        <begin position="115"/>
        <end position="441"/>
    </location>
</feature>
<dbReference type="PANTHER" id="PTHR31308">
    <property type="match status" value="1"/>
</dbReference>
<dbReference type="Pfam" id="PF00150">
    <property type="entry name" value="Cellulase"/>
    <property type="match status" value="1"/>
</dbReference>
<evidence type="ECO:0000256" key="2">
    <source>
        <dbReference type="ARBA" id="ARBA00022801"/>
    </source>
</evidence>
<dbReference type="Gene3D" id="3.20.20.80">
    <property type="entry name" value="Glycosidases"/>
    <property type="match status" value="1"/>
</dbReference>
<dbReference type="HOGENOM" id="CLU_027657_1_0_4"/>
<dbReference type="Gene3D" id="2.60.40.1180">
    <property type="entry name" value="Golgi alpha-mannosidase II"/>
    <property type="match status" value="1"/>
</dbReference>
<name>A0A0H2Y0R1_BURO1</name>
<organism evidence="7">
    <name type="scientific">Burkholderia orbicola (strain AU 1054)</name>
    <dbReference type="NCBI Taxonomy" id="331271"/>
    <lineage>
        <taxon>Bacteria</taxon>
        <taxon>Pseudomonadati</taxon>
        <taxon>Pseudomonadota</taxon>
        <taxon>Betaproteobacteria</taxon>
        <taxon>Burkholderiales</taxon>
        <taxon>Burkholderiaceae</taxon>
        <taxon>Burkholderia</taxon>
        <taxon>Burkholderia cepacia complex</taxon>
        <taxon>Burkholderia orbicola</taxon>
    </lineage>
</organism>
<dbReference type="GO" id="GO:0047876">
    <property type="term" value="F:endoglycosylceramidase activity"/>
    <property type="evidence" value="ECO:0007669"/>
    <property type="project" value="UniProtKB-EC"/>
</dbReference>
<feature type="domain" description="Glycoside hydrolase family 5 C-terminal" evidence="6">
    <location>
        <begin position="462"/>
        <end position="542"/>
    </location>
</feature>
<accession>A0A0H2Y0R1</accession>
<dbReference type="InterPro" id="IPR001547">
    <property type="entry name" value="Glyco_hydro_5"/>
</dbReference>
<keyword evidence="2 4" id="KW-0378">Hydrolase</keyword>